<reference evidence="2" key="2">
    <citation type="submission" date="2010-03" db="EMBL/GenBank/DDBJ databases">
        <title>The genome sequence of Coccidioides posadasii strain Silveira.</title>
        <authorList>
            <consortium name="The Broad Institute Genome Sequencing Center for Infectious Disease"/>
            <person name="Neafsey D."/>
            <person name="Orbach M."/>
            <person name="Henn M.R."/>
            <person name="Cole G.T."/>
            <person name="Galgiani J."/>
            <person name="Gardner M.J."/>
            <person name="Kirkland T.N."/>
            <person name="Taylor J.W."/>
            <person name="Young S.K."/>
            <person name="Zeng Q."/>
            <person name="Koehrsen M."/>
            <person name="Alvarado L."/>
            <person name="Berlin A."/>
            <person name="Borenstein D."/>
            <person name="Chapman S.B."/>
            <person name="Chen Z."/>
            <person name="Engels R."/>
            <person name="Freedman E."/>
            <person name="Gellesch M."/>
            <person name="Goldberg J."/>
            <person name="Griggs A."/>
            <person name="Gujja S."/>
            <person name="Heilman E."/>
            <person name="Heiman D."/>
            <person name="Howarth C."/>
            <person name="Jen D."/>
            <person name="Larson L."/>
            <person name="Mehta T."/>
            <person name="Neiman D."/>
            <person name="Park D."/>
            <person name="Pearson M."/>
            <person name="Richards J."/>
            <person name="Roberts A."/>
            <person name="Saif S."/>
            <person name="Shea T."/>
            <person name="Shenoy N."/>
            <person name="Sisk P."/>
            <person name="Stolte C."/>
            <person name="Sykes S."/>
            <person name="Walk T."/>
            <person name="White J."/>
            <person name="Yandava C."/>
            <person name="Haas B."/>
            <person name="Nusbaum C."/>
            <person name="Birren B."/>
        </authorList>
    </citation>
    <scope>NUCLEOTIDE SEQUENCE [LARGE SCALE GENOMIC DNA]</scope>
    <source>
        <strain evidence="2">RMSCC 757 / Silveira</strain>
    </source>
</reference>
<evidence type="ECO:0000313" key="2">
    <source>
        <dbReference type="Proteomes" id="UP000002497"/>
    </source>
</evidence>
<accession>E9D3D1</accession>
<dbReference type="HOGENOM" id="CLU_3050185_0_0_1"/>
<dbReference type="VEuPathDB" id="FungiDB:CPSG_04672"/>
<dbReference type="VEuPathDB" id="FungiDB:D8B26_007295"/>
<reference evidence="2" key="1">
    <citation type="journal article" date="2010" name="Genome Res.">
        <title>Population genomic sequencing of Coccidioides fungi reveals recent hybridization and transposon control.</title>
        <authorList>
            <person name="Neafsey D.E."/>
            <person name="Barker B.M."/>
            <person name="Sharpton T.J."/>
            <person name="Stajich J.E."/>
            <person name="Park D.J."/>
            <person name="Whiston E."/>
            <person name="Hung C.-Y."/>
            <person name="McMahan C."/>
            <person name="White J."/>
            <person name="Sykes S."/>
            <person name="Heiman D."/>
            <person name="Young S."/>
            <person name="Zeng Q."/>
            <person name="Abouelleil A."/>
            <person name="Aftuck L."/>
            <person name="Bessette D."/>
            <person name="Brown A."/>
            <person name="FitzGerald M."/>
            <person name="Lui A."/>
            <person name="Macdonald J.P."/>
            <person name="Priest M."/>
            <person name="Orbach M.J."/>
            <person name="Galgiani J.N."/>
            <person name="Kirkland T.N."/>
            <person name="Cole G.T."/>
            <person name="Birren B.W."/>
            <person name="Henn M.R."/>
            <person name="Taylor J.W."/>
            <person name="Rounsley S.D."/>
        </authorList>
    </citation>
    <scope>NUCLEOTIDE SEQUENCE [LARGE SCALE GENOMIC DNA]</scope>
    <source>
        <strain evidence="2">RMSCC 757 / Silveira</strain>
    </source>
</reference>
<dbReference type="AlphaFoldDB" id="E9D3D1"/>
<protein>
    <submittedName>
        <fullName evidence="1">Predicted protein</fullName>
    </submittedName>
</protein>
<organism evidence="2">
    <name type="scientific">Coccidioides posadasii (strain RMSCC 757 / Silveira)</name>
    <name type="common">Valley fever fungus</name>
    <dbReference type="NCBI Taxonomy" id="443226"/>
    <lineage>
        <taxon>Eukaryota</taxon>
        <taxon>Fungi</taxon>
        <taxon>Dikarya</taxon>
        <taxon>Ascomycota</taxon>
        <taxon>Pezizomycotina</taxon>
        <taxon>Eurotiomycetes</taxon>
        <taxon>Eurotiomycetidae</taxon>
        <taxon>Onygenales</taxon>
        <taxon>Onygenaceae</taxon>
        <taxon>Coccidioides</taxon>
    </lineage>
</organism>
<sequence length="54" mass="6061">MAQMEIKVAKCHDMPIDLLPHIKPYMAYINVSLHATQNEAAFHKTTPSGSLNPR</sequence>
<dbReference type="EMBL" id="GL636491">
    <property type="protein sequence ID" value="EFW19126.1"/>
    <property type="molecule type" value="Genomic_DNA"/>
</dbReference>
<gene>
    <name evidence="1" type="ORF">CPSG_04672</name>
</gene>
<dbReference type="Proteomes" id="UP000002497">
    <property type="component" value="Unassembled WGS sequence"/>
</dbReference>
<name>E9D3D1_COCPS</name>
<keyword evidence="2" id="KW-1185">Reference proteome</keyword>
<evidence type="ECO:0000313" key="1">
    <source>
        <dbReference type="EMBL" id="EFW19126.1"/>
    </source>
</evidence>
<proteinExistence type="predicted"/>